<evidence type="ECO:0000256" key="3">
    <source>
        <dbReference type="ARBA" id="ARBA00009347"/>
    </source>
</evidence>
<evidence type="ECO:0000313" key="12">
    <source>
        <dbReference type="EMBL" id="ADC66449.1"/>
    </source>
</evidence>
<dbReference type="RefSeq" id="WP_012966786.1">
    <property type="nucleotide sequence ID" value="NC_013849.1"/>
</dbReference>
<dbReference type="SUPFAM" id="SSF56645">
    <property type="entry name" value="Acyl-CoA dehydrogenase NM domain-like"/>
    <property type="match status" value="1"/>
</dbReference>
<dbReference type="PANTHER" id="PTHR43884">
    <property type="entry name" value="ACYL-COA DEHYDROGENASE"/>
    <property type="match status" value="1"/>
</dbReference>
<dbReference type="Proteomes" id="UP000002613">
    <property type="component" value="Chromosome"/>
</dbReference>
<dbReference type="InterPro" id="IPR009075">
    <property type="entry name" value="AcylCo_DH/oxidase_C"/>
</dbReference>
<dbReference type="InterPro" id="IPR006089">
    <property type="entry name" value="Acyl-CoA_DH_CS"/>
</dbReference>
<comment type="pathway">
    <text evidence="2">Amino-acid degradation; L-valine degradation.</text>
</comment>
<evidence type="ECO:0000256" key="6">
    <source>
        <dbReference type="ARBA" id="ARBA00022827"/>
    </source>
</evidence>
<dbReference type="STRING" id="589924.Ferp_2329"/>
<dbReference type="InterPro" id="IPR009100">
    <property type="entry name" value="AcylCoA_DH/oxidase_NM_dom_sf"/>
</dbReference>
<reference evidence="12 13" key="2">
    <citation type="journal article" date="2011" name="Stand. Genomic Sci.">
        <title>Complete genome sequence of Ferroglobus placidus AEDII12DO.</title>
        <authorList>
            <person name="Anderson I."/>
            <person name="Risso C."/>
            <person name="Holmes D."/>
            <person name="Lucas S."/>
            <person name="Copeland A."/>
            <person name="Lapidus A."/>
            <person name="Cheng J.F."/>
            <person name="Bruce D."/>
            <person name="Goodwin L."/>
            <person name="Pitluck S."/>
            <person name="Saunders E."/>
            <person name="Brettin T."/>
            <person name="Detter J.C."/>
            <person name="Han C."/>
            <person name="Tapia R."/>
            <person name="Larimer F."/>
            <person name="Land M."/>
            <person name="Hauser L."/>
            <person name="Woyke T."/>
            <person name="Lovley D."/>
            <person name="Kyrpides N."/>
            <person name="Ivanova N."/>
        </authorList>
    </citation>
    <scope>NUCLEOTIDE SEQUENCE [LARGE SCALE GENOMIC DNA]</scope>
    <source>
        <strain evidence="13">DSM 10642 / AEDII12DO</strain>
    </source>
</reference>
<dbReference type="GeneID" id="8779869"/>
<dbReference type="Pfam" id="PF02771">
    <property type="entry name" value="Acyl-CoA_dh_N"/>
    <property type="match status" value="1"/>
</dbReference>
<dbReference type="Gene3D" id="1.10.540.10">
    <property type="entry name" value="Acyl-CoA dehydrogenase/oxidase, N-terminal domain"/>
    <property type="match status" value="1"/>
</dbReference>
<dbReference type="AlphaFoldDB" id="D3S1I5"/>
<protein>
    <submittedName>
        <fullName evidence="12">Acyl-CoA dehydrogenase domain protein</fullName>
    </submittedName>
</protein>
<dbReference type="eggNOG" id="arCOG01707">
    <property type="taxonomic scope" value="Archaea"/>
</dbReference>
<evidence type="ECO:0000259" key="11">
    <source>
        <dbReference type="Pfam" id="PF02771"/>
    </source>
</evidence>
<dbReference type="InterPro" id="IPR036250">
    <property type="entry name" value="AcylCo_DH-like_C"/>
</dbReference>
<evidence type="ECO:0000256" key="1">
    <source>
        <dbReference type="ARBA" id="ARBA00001974"/>
    </source>
</evidence>
<evidence type="ECO:0000256" key="8">
    <source>
        <dbReference type="RuleBase" id="RU362125"/>
    </source>
</evidence>
<accession>D3S1I5</accession>
<dbReference type="PANTHER" id="PTHR43884:SF12">
    <property type="entry name" value="ISOVALERYL-COA DEHYDROGENASE, MITOCHONDRIAL-RELATED"/>
    <property type="match status" value="1"/>
</dbReference>
<comment type="similarity">
    <text evidence="3 8">Belongs to the acyl-CoA dehydrogenase family.</text>
</comment>
<evidence type="ECO:0000313" key="13">
    <source>
        <dbReference type="Proteomes" id="UP000002613"/>
    </source>
</evidence>
<reference evidence="13" key="1">
    <citation type="submission" date="2010-02" db="EMBL/GenBank/DDBJ databases">
        <title>Complete sequence of Ferroglobus placidus DSM 10642.</title>
        <authorList>
            <consortium name="US DOE Joint Genome Institute"/>
            <person name="Lucas S."/>
            <person name="Copeland A."/>
            <person name="Lapidus A."/>
            <person name="Cheng J.-F."/>
            <person name="Bruce D."/>
            <person name="Goodwin L."/>
            <person name="Pitluck S."/>
            <person name="Saunders E."/>
            <person name="Brettin T."/>
            <person name="Detter J.C."/>
            <person name="Han C."/>
            <person name="Tapia R."/>
            <person name="Larimer F."/>
            <person name="Land M."/>
            <person name="Hauser L."/>
            <person name="Kyrpides N."/>
            <person name="Ivanova N."/>
            <person name="Holmes D."/>
            <person name="Lovley D."/>
            <person name="Kyrpides N."/>
            <person name="Anderson I.J."/>
            <person name="Woyke T."/>
        </authorList>
    </citation>
    <scope>NUCLEOTIDE SEQUENCE [LARGE SCALE GENOMIC DNA]</scope>
    <source>
        <strain evidence="13">DSM 10642 / AEDII12DO</strain>
    </source>
</reference>
<keyword evidence="6 8" id="KW-0274">FAD</keyword>
<dbReference type="PIRSF" id="PIRSF016578">
    <property type="entry name" value="HsaA"/>
    <property type="match status" value="1"/>
</dbReference>
<dbReference type="FunFam" id="1.20.140.10:FF:000001">
    <property type="entry name" value="Acyl-CoA dehydrogenase"/>
    <property type="match status" value="1"/>
</dbReference>
<name>D3S1I5_FERPA</name>
<dbReference type="InterPro" id="IPR006091">
    <property type="entry name" value="Acyl-CoA_Oxase/DH_mid-dom"/>
</dbReference>
<feature type="domain" description="Acyl-CoA oxidase/dehydrogenase middle" evidence="10">
    <location>
        <begin position="122"/>
        <end position="217"/>
    </location>
</feature>
<dbReference type="InterPro" id="IPR046373">
    <property type="entry name" value="Acyl-CoA_Oxase/DH_mid-dom_sf"/>
</dbReference>
<dbReference type="Pfam" id="PF00441">
    <property type="entry name" value="Acyl-CoA_dh_1"/>
    <property type="match status" value="1"/>
</dbReference>
<keyword evidence="7 8" id="KW-0560">Oxidoreductase</keyword>
<dbReference type="Gene3D" id="1.20.140.10">
    <property type="entry name" value="Butyryl-CoA Dehydrogenase, subunit A, domain 3"/>
    <property type="match status" value="1"/>
</dbReference>
<keyword evidence="5 8" id="KW-0285">Flavoprotein</keyword>
<dbReference type="OrthoDB" id="275197at2157"/>
<feature type="domain" description="Acyl-CoA dehydrogenase/oxidase N-terminal" evidence="11">
    <location>
        <begin position="6"/>
        <end position="118"/>
    </location>
</feature>
<sequence length="380" mass="41718">MDFTFTEEQEIFRRTLQEFVEKKVKPKANEIERSGEFPKDLFKELADLGCFGLRYPEEYGGANADCVTFCIFCEEMAKGLLSLAASATIQAFQSTHFIAKFGSEELKEEYLVPAIKGEKIGAICMTEPNAGSDLGSITTTAVKDGDEYVINGVKTWVTNGSIADFYTVAARTSKGKGMEGIDFFLVPRKAEGVEVGREIDKMGLRGLKTSEVVFNDVRIPADHLLGEKEGMGHIYLREILAEIRVSTGALSLGAGSAVIKDAIEYAKERVQFGKPIGKFQAVRLMIAEAATELEAAKWLVYHAAWLIDKGRKPIKEASMAKLFASEAAVKAVDIASRVFASYGFSKDHAVERFYRDVRFLIIGGGTSEILKLIIASELGL</sequence>
<dbReference type="SUPFAM" id="SSF47203">
    <property type="entry name" value="Acyl-CoA dehydrogenase C-terminal domain-like"/>
    <property type="match status" value="1"/>
</dbReference>
<keyword evidence="4" id="KW-0101">Branched-chain amino acid catabolism</keyword>
<organism evidence="12 13">
    <name type="scientific">Ferroglobus placidus (strain DSM 10642 / AEDII12DO)</name>
    <dbReference type="NCBI Taxonomy" id="589924"/>
    <lineage>
        <taxon>Archaea</taxon>
        <taxon>Methanobacteriati</taxon>
        <taxon>Methanobacteriota</taxon>
        <taxon>Archaeoglobi</taxon>
        <taxon>Archaeoglobales</taxon>
        <taxon>Archaeoglobaceae</taxon>
        <taxon>Ferroglobus</taxon>
    </lineage>
</organism>
<dbReference type="GO" id="GO:0050660">
    <property type="term" value="F:flavin adenine dinucleotide binding"/>
    <property type="evidence" value="ECO:0007669"/>
    <property type="project" value="InterPro"/>
</dbReference>
<dbReference type="Pfam" id="PF02770">
    <property type="entry name" value="Acyl-CoA_dh_M"/>
    <property type="match status" value="1"/>
</dbReference>
<keyword evidence="13" id="KW-1185">Reference proteome</keyword>
<gene>
    <name evidence="12" type="ordered locus">Ferp_2329</name>
</gene>
<evidence type="ECO:0000259" key="9">
    <source>
        <dbReference type="Pfam" id="PF00441"/>
    </source>
</evidence>
<proteinExistence type="inferred from homology"/>
<dbReference type="FunFam" id="2.40.110.10:FF:000001">
    <property type="entry name" value="Acyl-CoA dehydrogenase, mitochondrial"/>
    <property type="match status" value="1"/>
</dbReference>
<dbReference type="GO" id="GO:0009083">
    <property type="term" value="P:branched-chain amino acid catabolic process"/>
    <property type="evidence" value="ECO:0007669"/>
    <property type="project" value="UniProtKB-KW"/>
</dbReference>
<dbReference type="EMBL" id="CP001899">
    <property type="protein sequence ID" value="ADC66449.1"/>
    <property type="molecule type" value="Genomic_DNA"/>
</dbReference>
<evidence type="ECO:0000256" key="7">
    <source>
        <dbReference type="ARBA" id="ARBA00023002"/>
    </source>
</evidence>
<dbReference type="GO" id="GO:0003995">
    <property type="term" value="F:acyl-CoA dehydrogenase activity"/>
    <property type="evidence" value="ECO:0007669"/>
    <property type="project" value="InterPro"/>
</dbReference>
<evidence type="ECO:0000259" key="10">
    <source>
        <dbReference type="Pfam" id="PF02770"/>
    </source>
</evidence>
<dbReference type="HOGENOM" id="CLU_018204_0_1_2"/>
<dbReference type="InterPro" id="IPR037069">
    <property type="entry name" value="AcylCoA_DH/ox_N_sf"/>
</dbReference>
<evidence type="ECO:0000256" key="5">
    <source>
        <dbReference type="ARBA" id="ARBA00022630"/>
    </source>
</evidence>
<comment type="cofactor">
    <cofactor evidence="1 8">
        <name>FAD</name>
        <dbReference type="ChEBI" id="CHEBI:57692"/>
    </cofactor>
</comment>
<feature type="domain" description="Acyl-CoA dehydrogenase/oxidase C-terminal" evidence="9">
    <location>
        <begin position="232"/>
        <end position="378"/>
    </location>
</feature>
<dbReference type="PROSITE" id="PS00072">
    <property type="entry name" value="ACYL_COA_DH_1"/>
    <property type="match status" value="1"/>
</dbReference>
<dbReference type="InterPro" id="IPR013786">
    <property type="entry name" value="AcylCoA_DH/ox_N"/>
</dbReference>
<dbReference type="Gene3D" id="2.40.110.10">
    <property type="entry name" value="Butyryl-CoA Dehydrogenase, subunit A, domain 2"/>
    <property type="match status" value="1"/>
</dbReference>
<evidence type="ECO:0000256" key="2">
    <source>
        <dbReference type="ARBA" id="ARBA00005109"/>
    </source>
</evidence>
<dbReference type="PaxDb" id="589924-Ferp_2329"/>
<evidence type="ECO:0000256" key="4">
    <source>
        <dbReference type="ARBA" id="ARBA00022456"/>
    </source>
</evidence>
<dbReference type="KEGG" id="fpl:Ferp_2329"/>
<dbReference type="FunFam" id="1.10.540.10:FF:000002">
    <property type="entry name" value="Acyl-CoA dehydrogenase FadE19"/>
    <property type="match status" value="1"/>
</dbReference>